<protein>
    <submittedName>
        <fullName evidence="2">Repressor LexA</fullName>
    </submittedName>
</protein>
<dbReference type="EMBL" id="FRCP01000016">
    <property type="protein sequence ID" value="SHM77391.1"/>
    <property type="molecule type" value="Genomic_DNA"/>
</dbReference>
<accession>A0A1M7LH68</accession>
<gene>
    <name evidence="2" type="ORF">SAMN02746066_03263</name>
</gene>
<organism evidence="2 3">
    <name type="scientific">Anaerosporobacter mobilis DSM 15930</name>
    <dbReference type="NCBI Taxonomy" id="1120996"/>
    <lineage>
        <taxon>Bacteria</taxon>
        <taxon>Bacillati</taxon>
        <taxon>Bacillota</taxon>
        <taxon>Clostridia</taxon>
        <taxon>Lachnospirales</taxon>
        <taxon>Lachnospiraceae</taxon>
        <taxon>Anaerosporobacter</taxon>
    </lineage>
</organism>
<keyword evidence="3" id="KW-1185">Reference proteome</keyword>
<dbReference type="SUPFAM" id="SSF46785">
    <property type="entry name" value="Winged helix' DNA-binding domain"/>
    <property type="match status" value="1"/>
</dbReference>
<evidence type="ECO:0000313" key="2">
    <source>
        <dbReference type="EMBL" id="SHM77391.1"/>
    </source>
</evidence>
<proteinExistence type="predicted"/>
<reference evidence="2 3" key="1">
    <citation type="submission" date="2016-11" db="EMBL/GenBank/DDBJ databases">
        <authorList>
            <person name="Jaros S."/>
            <person name="Januszkiewicz K."/>
            <person name="Wedrychowicz H."/>
        </authorList>
    </citation>
    <scope>NUCLEOTIDE SEQUENCE [LARGE SCALE GENOMIC DNA]</scope>
    <source>
        <strain evidence="2 3">DSM 15930</strain>
    </source>
</reference>
<dbReference type="Pfam" id="PF01726">
    <property type="entry name" value="LexA_DNA_bind"/>
    <property type="match status" value="1"/>
</dbReference>
<dbReference type="RefSeq" id="WP_073289463.1">
    <property type="nucleotide sequence ID" value="NZ_FRCP01000016.1"/>
</dbReference>
<dbReference type="STRING" id="1120996.SAMN02746066_03263"/>
<dbReference type="InterPro" id="IPR006199">
    <property type="entry name" value="LexA_DNA-bd_dom"/>
</dbReference>
<dbReference type="GO" id="GO:0006508">
    <property type="term" value="P:proteolysis"/>
    <property type="evidence" value="ECO:0007669"/>
    <property type="project" value="InterPro"/>
</dbReference>
<dbReference type="InterPro" id="IPR036388">
    <property type="entry name" value="WH-like_DNA-bd_sf"/>
</dbReference>
<dbReference type="AlphaFoldDB" id="A0A1M7LH68"/>
<dbReference type="Proteomes" id="UP000184038">
    <property type="component" value="Unassembled WGS sequence"/>
</dbReference>
<dbReference type="Gene3D" id="1.10.10.10">
    <property type="entry name" value="Winged helix-like DNA-binding domain superfamily/Winged helix DNA-binding domain"/>
    <property type="match status" value="1"/>
</dbReference>
<evidence type="ECO:0000259" key="1">
    <source>
        <dbReference type="Pfam" id="PF01726"/>
    </source>
</evidence>
<evidence type="ECO:0000313" key="3">
    <source>
        <dbReference type="Proteomes" id="UP000184038"/>
    </source>
</evidence>
<sequence>MVTPEGIKAMRKRKKIISFIIEYTQQHGYRPSEREIAENIGLQSMNSVRKHIEVLKRQGALKYDDA</sequence>
<dbReference type="OrthoDB" id="9802364at2"/>
<feature type="domain" description="LexA repressor DNA-binding" evidence="1">
    <location>
        <begin position="12"/>
        <end position="65"/>
    </location>
</feature>
<dbReference type="InterPro" id="IPR036390">
    <property type="entry name" value="WH_DNA-bd_sf"/>
</dbReference>
<dbReference type="GO" id="GO:0004252">
    <property type="term" value="F:serine-type endopeptidase activity"/>
    <property type="evidence" value="ECO:0007669"/>
    <property type="project" value="InterPro"/>
</dbReference>
<name>A0A1M7LH68_9FIRM</name>